<reference evidence="1" key="1">
    <citation type="submission" date="2021-02" db="EMBL/GenBank/DDBJ databases">
        <authorList>
            <person name="Dougan E. K."/>
            <person name="Rhodes N."/>
            <person name="Thang M."/>
            <person name="Chan C."/>
        </authorList>
    </citation>
    <scope>NUCLEOTIDE SEQUENCE</scope>
</reference>
<dbReference type="Gene3D" id="3.30.200.20">
    <property type="entry name" value="Phosphorylase Kinase, domain 1"/>
    <property type="match status" value="1"/>
</dbReference>
<dbReference type="InterPro" id="IPR011009">
    <property type="entry name" value="Kinase-like_dom_sf"/>
</dbReference>
<protein>
    <recommendedName>
        <fullName evidence="3">Protein kinase domain-containing protein</fullName>
    </recommendedName>
</protein>
<proteinExistence type="predicted"/>
<evidence type="ECO:0000313" key="1">
    <source>
        <dbReference type="EMBL" id="CAE8634358.1"/>
    </source>
</evidence>
<gene>
    <name evidence="1" type="ORF">PGLA1383_LOCUS50008</name>
</gene>
<evidence type="ECO:0000313" key="2">
    <source>
        <dbReference type="Proteomes" id="UP000654075"/>
    </source>
</evidence>
<dbReference type="Proteomes" id="UP000654075">
    <property type="component" value="Unassembled WGS sequence"/>
</dbReference>
<sequence length="125" mass="14319">MSFPLPPKLRRRTTDFVIDKEVLGEGSLCLVHPCVEKASGSRFALKAFDRATLRSSKKEADVTMEEHCLRRLNHPSVALCGRLFKTRFQAQSTECSWVRHVVLIINTTWYQLCKSSHFKSPCGFF</sequence>
<keyword evidence="2" id="KW-1185">Reference proteome</keyword>
<accession>A0A813H9N9</accession>
<comment type="caution">
    <text evidence="1">The sequence shown here is derived from an EMBL/GenBank/DDBJ whole genome shotgun (WGS) entry which is preliminary data.</text>
</comment>
<dbReference type="EMBL" id="CAJNNV010030984">
    <property type="protein sequence ID" value="CAE8634358.1"/>
    <property type="molecule type" value="Genomic_DNA"/>
</dbReference>
<name>A0A813H9N9_POLGL</name>
<dbReference type="SUPFAM" id="SSF56112">
    <property type="entry name" value="Protein kinase-like (PK-like)"/>
    <property type="match status" value="1"/>
</dbReference>
<organism evidence="1 2">
    <name type="scientific">Polarella glacialis</name>
    <name type="common">Dinoflagellate</name>
    <dbReference type="NCBI Taxonomy" id="89957"/>
    <lineage>
        <taxon>Eukaryota</taxon>
        <taxon>Sar</taxon>
        <taxon>Alveolata</taxon>
        <taxon>Dinophyceae</taxon>
        <taxon>Suessiales</taxon>
        <taxon>Suessiaceae</taxon>
        <taxon>Polarella</taxon>
    </lineage>
</organism>
<evidence type="ECO:0008006" key="3">
    <source>
        <dbReference type="Google" id="ProtNLM"/>
    </source>
</evidence>
<dbReference type="AlphaFoldDB" id="A0A813H9N9"/>
<dbReference type="OrthoDB" id="347657at2759"/>